<dbReference type="InterPro" id="IPR051543">
    <property type="entry name" value="Serine_Peptidase_S9A"/>
</dbReference>
<gene>
    <name evidence="3" type="ORF">KB1_13600</name>
</gene>
<accession>A0AAD1NVQ3</accession>
<dbReference type="PANTHER" id="PTHR11757">
    <property type="entry name" value="PROTEASE FAMILY S9A OLIGOPEPTIDASE"/>
    <property type="match status" value="1"/>
</dbReference>
<dbReference type="AlphaFoldDB" id="A0AAD1NVQ3"/>
<dbReference type="GeneID" id="92881862"/>
<dbReference type="SUPFAM" id="SSF53474">
    <property type="entry name" value="alpha/beta-Hydrolases"/>
    <property type="match status" value="1"/>
</dbReference>
<dbReference type="PANTHER" id="PTHR11757:SF19">
    <property type="entry name" value="PROLYL ENDOPEPTIDASE-LIKE"/>
    <property type="match status" value="1"/>
</dbReference>
<dbReference type="Proteomes" id="UP000825072">
    <property type="component" value="Chromosome 1"/>
</dbReference>
<evidence type="ECO:0000313" key="4">
    <source>
        <dbReference type="Proteomes" id="UP000825072"/>
    </source>
</evidence>
<dbReference type="InterPro" id="IPR029058">
    <property type="entry name" value="AB_hydrolase_fold"/>
</dbReference>
<comment type="similarity">
    <text evidence="1">Belongs to the peptidase S9A family.</text>
</comment>
<reference evidence="3" key="1">
    <citation type="submission" date="2021-06" db="EMBL/GenBank/DDBJ databases">
        <title>Genome sequence of Cutibacterium modestum strain KB17-24694.</title>
        <authorList>
            <person name="Dekio I."/>
            <person name="Asahina A."/>
            <person name="Nishida M."/>
        </authorList>
    </citation>
    <scope>NUCLEOTIDE SEQUENCE</scope>
    <source>
        <strain evidence="3">KB17-24694</strain>
    </source>
</reference>
<dbReference type="GO" id="GO:0006508">
    <property type="term" value="P:proteolysis"/>
    <property type="evidence" value="ECO:0007669"/>
    <property type="project" value="InterPro"/>
</dbReference>
<evidence type="ECO:0000313" key="3">
    <source>
        <dbReference type="EMBL" id="BCY25370.1"/>
    </source>
</evidence>
<evidence type="ECO:0000259" key="2">
    <source>
        <dbReference type="Pfam" id="PF00326"/>
    </source>
</evidence>
<dbReference type="Pfam" id="PF00326">
    <property type="entry name" value="Peptidase_S9"/>
    <property type="match status" value="1"/>
</dbReference>
<dbReference type="GO" id="GO:0004252">
    <property type="term" value="F:serine-type endopeptidase activity"/>
    <property type="evidence" value="ECO:0007669"/>
    <property type="project" value="InterPro"/>
</dbReference>
<proteinExistence type="inferred from homology"/>
<dbReference type="EMBL" id="AP024747">
    <property type="protein sequence ID" value="BCY25370.1"/>
    <property type="molecule type" value="Genomic_DNA"/>
</dbReference>
<dbReference type="InterPro" id="IPR001375">
    <property type="entry name" value="Peptidase_S9_cat"/>
</dbReference>
<sequence length="288" mass="31718">MDAQGCIFEVNVDSLLKVPIDFWSPFVTKNPVVFEEIYSSRVPLLSITILRRKDLPKNRKNSGILHVYGCYGVSQDADEAFEFSPLIDAGVVVALAHVRGGGELGSAWHRSGQFPLKFNAVTDLEECAQILVDSGWIDSRMLGSSSGSAGSAVALSAVNRGIWRPCGCVCCSPFVNIAQSLRRDYDPVSRSDFIEFGNPEDGLYSRRKIRAILPTSGAHSIDYPDILVTTGGCDSRISNIDVAFWIFKMTIFSHRHVWLPHLSNGGHGTRDFASAISFWKYCFSSARS</sequence>
<evidence type="ECO:0000256" key="1">
    <source>
        <dbReference type="ARBA" id="ARBA00005228"/>
    </source>
</evidence>
<protein>
    <recommendedName>
        <fullName evidence="2">Peptidase S9 prolyl oligopeptidase catalytic domain-containing protein</fullName>
    </recommendedName>
</protein>
<feature type="domain" description="Peptidase S9 prolyl oligopeptidase catalytic" evidence="2">
    <location>
        <begin position="81"/>
        <end position="240"/>
    </location>
</feature>
<dbReference type="InterPro" id="IPR002470">
    <property type="entry name" value="Peptidase_S9A"/>
</dbReference>
<dbReference type="RefSeq" id="WP_007433751.1">
    <property type="nucleotide sequence ID" value="NZ_AP024747.1"/>
</dbReference>
<name>A0AAD1NVQ3_9ACTN</name>
<dbReference type="PRINTS" id="PR00862">
    <property type="entry name" value="PROLIGOPTASE"/>
</dbReference>
<organism evidence="3 4">
    <name type="scientific">Cutibacterium modestum</name>
    <dbReference type="NCBI Taxonomy" id="2559073"/>
    <lineage>
        <taxon>Bacteria</taxon>
        <taxon>Bacillati</taxon>
        <taxon>Actinomycetota</taxon>
        <taxon>Actinomycetes</taxon>
        <taxon>Propionibacteriales</taxon>
        <taxon>Propionibacteriaceae</taxon>
        <taxon>Cutibacterium</taxon>
    </lineage>
</organism>
<dbReference type="Gene3D" id="3.40.50.1820">
    <property type="entry name" value="alpha/beta hydrolase"/>
    <property type="match status" value="1"/>
</dbReference>